<dbReference type="EMBL" id="JBANQN010000001">
    <property type="protein sequence ID" value="KAK6803388.1"/>
    <property type="molecule type" value="Genomic_DNA"/>
</dbReference>
<evidence type="ECO:0008006" key="3">
    <source>
        <dbReference type="Google" id="ProtNLM"/>
    </source>
</evidence>
<accession>A0AAN8U914</accession>
<dbReference type="AlphaFoldDB" id="A0AAN8U914"/>
<dbReference type="Proteomes" id="UP001371456">
    <property type="component" value="Unassembled WGS sequence"/>
</dbReference>
<gene>
    <name evidence="1" type="ORF">RDI58_001172</name>
</gene>
<organism evidence="1 2">
    <name type="scientific">Solanum bulbocastanum</name>
    <name type="common">Wild potato</name>
    <dbReference type="NCBI Taxonomy" id="147425"/>
    <lineage>
        <taxon>Eukaryota</taxon>
        <taxon>Viridiplantae</taxon>
        <taxon>Streptophyta</taxon>
        <taxon>Embryophyta</taxon>
        <taxon>Tracheophyta</taxon>
        <taxon>Spermatophyta</taxon>
        <taxon>Magnoliopsida</taxon>
        <taxon>eudicotyledons</taxon>
        <taxon>Gunneridae</taxon>
        <taxon>Pentapetalae</taxon>
        <taxon>asterids</taxon>
        <taxon>lamiids</taxon>
        <taxon>Solanales</taxon>
        <taxon>Solanaceae</taxon>
        <taxon>Solanoideae</taxon>
        <taxon>Solaneae</taxon>
        <taxon>Solanum</taxon>
    </lineage>
</organism>
<evidence type="ECO:0000313" key="2">
    <source>
        <dbReference type="Proteomes" id="UP001371456"/>
    </source>
</evidence>
<keyword evidence="2" id="KW-1185">Reference proteome</keyword>
<protein>
    <recommendedName>
        <fullName evidence="3">Transposase MuDR plant domain-containing protein</fullName>
    </recommendedName>
</protein>
<reference evidence="1 2" key="1">
    <citation type="submission" date="2024-02" db="EMBL/GenBank/DDBJ databases">
        <title>de novo genome assembly of Solanum bulbocastanum strain 11H21.</title>
        <authorList>
            <person name="Hosaka A.J."/>
        </authorList>
    </citation>
    <scope>NUCLEOTIDE SEQUENCE [LARGE SCALE GENOMIC DNA]</scope>
    <source>
        <tissue evidence="1">Young leaves</tissue>
    </source>
</reference>
<name>A0AAN8U914_SOLBU</name>
<evidence type="ECO:0000313" key="1">
    <source>
        <dbReference type="EMBL" id="KAK6803388.1"/>
    </source>
</evidence>
<proteinExistence type="predicted"/>
<sequence>MDLYVFNIEGARLQGEESLVDVDVIEESDATSEECESFHDSDYSLEGDEMIFDKIVDSTAEWIDDELMSLQGDSDDDNSKRFIVFNAKRDLEDPKFEFTLNMIFSSSKEFKWTVEVRAVMMKKDIKFKQLMSILEKVQGHISSREWENNMSHCQAYRRCFLKRARESEIELLLRRKMFLKYKPNSFS</sequence>
<comment type="caution">
    <text evidence="1">The sequence shown here is derived from an EMBL/GenBank/DDBJ whole genome shotgun (WGS) entry which is preliminary data.</text>
</comment>